<evidence type="ECO:0000313" key="3">
    <source>
        <dbReference type="EMBL" id="MBB6096279.1"/>
    </source>
</evidence>
<dbReference type="InterPro" id="IPR028939">
    <property type="entry name" value="P5C_Rdtase_cat_N"/>
</dbReference>
<keyword evidence="4" id="KW-1185">Reference proteome</keyword>
<dbReference type="SUPFAM" id="SSF51735">
    <property type="entry name" value="NAD(P)-binding Rossmann-fold domains"/>
    <property type="match status" value="1"/>
</dbReference>
<proteinExistence type="predicted"/>
<organism evidence="3 4">
    <name type="scientific">Povalibacter uvarum</name>
    <dbReference type="NCBI Taxonomy" id="732238"/>
    <lineage>
        <taxon>Bacteria</taxon>
        <taxon>Pseudomonadati</taxon>
        <taxon>Pseudomonadota</taxon>
        <taxon>Gammaproteobacteria</taxon>
        <taxon>Steroidobacterales</taxon>
        <taxon>Steroidobacteraceae</taxon>
        <taxon>Povalibacter</taxon>
    </lineage>
</organism>
<evidence type="ECO:0000259" key="2">
    <source>
        <dbReference type="Pfam" id="PF03807"/>
    </source>
</evidence>
<protein>
    <recommendedName>
        <fullName evidence="2">Pyrroline-5-carboxylate reductase catalytic N-terminal domain-containing protein</fullName>
    </recommendedName>
</protein>
<dbReference type="InterPro" id="IPR051267">
    <property type="entry name" value="STEAP_metalloreductase"/>
</dbReference>
<evidence type="ECO:0000256" key="1">
    <source>
        <dbReference type="ARBA" id="ARBA00023002"/>
    </source>
</evidence>
<accession>A0A841HVJ6</accession>
<name>A0A841HVJ6_9GAMM</name>
<gene>
    <name evidence="3" type="ORF">HNQ60_005201</name>
</gene>
<sequence>MKTTRNGLSRRAFSRGLALAAGGLALGLKNELLLAQTGRPIRIGIIGAGNIGGAIGKLWSQAGHEVLFASRNPDELKGLVAEAGPKARAGLPKDAAEFGPVVFLAVPYGAIPQIGQDFGSILKGKVVIDCSNPSPRRDGAMAEEARQKGSGVATAEYIPGARVTRAFGTINFKVALDNAHRAGDKIAIPIAGDDAEAVKVTSDLVIDAGFEPVMVGGLARSKEFDFGAPGSGKNTTAAELRKILNL</sequence>
<evidence type="ECO:0000313" key="4">
    <source>
        <dbReference type="Proteomes" id="UP000588068"/>
    </source>
</evidence>
<dbReference type="InterPro" id="IPR006311">
    <property type="entry name" value="TAT_signal"/>
</dbReference>
<reference evidence="3 4" key="1">
    <citation type="submission" date="2020-08" db="EMBL/GenBank/DDBJ databases">
        <title>Genomic Encyclopedia of Type Strains, Phase IV (KMG-IV): sequencing the most valuable type-strain genomes for metagenomic binning, comparative biology and taxonomic classification.</title>
        <authorList>
            <person name="Goeker M."/>
        </authorList>
    </citation>
    <scope>NUCLEOTIDE SEQUENCE [LARGE SCALE GENOMIC DNA]</scope>
    <source>
        <strain evidence="3 4">DSM 26723</strain>
    </source>
</reference>
<dbReference type="Gene3D" id="3.40.50.720">
    <property type="entry name" value="NAD(P)-binding Rossmann-like Domain"/>
    <property type="match status" value="1"/>
</dbReference>
<dbReference type="GO" id="GO:0016491">
    <property type="term" value="F:oxidoreductase activity"/>
    <property type="evidence" value="ECO:0007669"/>
    <property type="project" value="UniProtKB-KW"/>
</dbReference>
<dbReference type="PANTHER" id="PTHR14239">
    <property type="entry name" value="DUDULIN-RELATED"/>
    <property type="match status" value="1"/>
</dbReference>
<dbReference type="PANTHER" id="PTHR14239:SF10">
    <property type="entry name" value="REDUCTASE"/>
    <property type="match status" value="1"/>
</dbReference>
<dbReference type="Proteomes" id="UP000588068">
    <property type="component" value="Unassembled WGS sequence"/>
</dbReference>
<dbReference type="Pfam" id="PF03807">
    <property type="entry name" value="F420_oxidored"/>
    <property type="match status" value="1"/>
</dbReference>
<dbReference type="EMBL" id="JACHHZ010000007">
    <property type="protein sequence ID" value="MBB6096279.1"/>
    <property type="molecule type" value="Genomic_DNA"/>
</dbReference>
<dbReference type="PROSITE" id="PS51318">
    <property type="entry name" value="TAT"/>
    <property type="match status" value="1"/>
</dbReference>
<dbReference type="AlphaFoldDB" id="A0A841HVJ6"/>
<comment type="caution">
    <text evidence="3">The sequence shown here is derived from an EMBL/GenBank/DDBJ whole genome shotgun (WGS) entry which is preliminary data.</text>
</comment>
<dbReference type="InterPro" id="IPR036291">
    <property type="entry name" value="NAD(P)-bd_dom_sf"/>
</dbReference>
<keyword evidence="1" id="KW-0560">Oxidoreductase</keyword>
<feature type="domain" description="Pyrroline-5-carboxylate reductase catalytic N-terminal" evidence="2">
    <location>
        <begin position="42"/>
        <end position="133"/>
    </location>
</feature>
<dbReference type="RefSeq" id="WP_184335666.1">
    <property type="nucleotide sequence ID" value="NZ_JACHHZ010000007.1"/>
</dbReference>